<gene>
    <name evidence="9" type="ORF">RJ641_008099</name>
</gene>
<comment type="caution">
    <text evidence="9">The sequence shown here is derived from an EMBL/GenBank/DDBJ whole genome shotgun (WGS) entry which is preliminary data.</text>
</comment>
<keyword evidence="5" id="KW-1015">Disulfide bond</keyword>
<dbReference type="InterPro" id="IPR006501">
    <property type="entry name" value="Pectinesterase_inhib_dom"/>
</dbReference>
<organism evidence="9 10">
    <name type="scientific">Dillenia turbinata</name>
    <dbReference type="NCBI Taxonomy" id="194707"/>
    <lineage>
        <taxon>Eukaryota</taxon>
        <taxon>Viridiplantae</taxon>
        <taxon>Streptophyta</taxon>
        <taxon>Embryophyta</taxon>
        <taxon>Tracheophyta</taxon>
        <taxon>Spermatophyta</taxon>
        <taxon>Magnoliopsida</taxon>
        <taxon>eudicotyledons</taxon>
        <taxon>Gunneridae</taxon>
        <taxon>Pentapetalae</taxon>
        <taxon>Dilleniales</taxon>
        <taxon>Dilleniaceae</taxon>
        <taxon>Dillenia</taxon>
    </lineage>
</organism>
<evidence type="ECO:0000256" key="3">
    <source>
        <dbReference type="ARBA" id="ARBA00022525"/>
    </source>
</evidence>
<keyword evidence="4 7" id="KW-0732">Signal</keyword>
<evidence type="ECO:0000256" key="1">
    <source>
        <dbReference type="ARBA" id="ARBA00004271"/>
    </source>
</evidence>
<evidence type="ECO:0000256" key="2">
    <source>
        <dbReference type="ARBA" id="ARBA00022523"/>
    </source>
</evidence>
<dbReference type="PANTHER" id="PTHR31080:SF161">
    <property type="entry name" value="OS10G0508700 PROTEIN"/>
    <property type="match status" value="1"/>
</dbReference>
<evidence type="ECO:0000256" key="4">
    <source>
        <dbReference type="ARBA" id="ARBA00022729"/>
    </source>
</evidence>
<comment type="subcellular location">
    <subcellularLocation>
        <location evidence="1">Secreted</location>
        <location evidence="1">Extracellular space</location>
        <location evidence="1">Apoplast</location>
    </subcellularLocation>
</comment>
<dbReference type="FunFam" id="1.20.140.40:FF:000006">
    <property type="entry name" value="Pectinesterase inhibitor 3"/>
    <property type="match status" value="1"/>
</dbReference>
<reference evidence="9 10" key="1">
    <citation type="submission" date="2023-12" db="EMBL/GenBank/DDBJ databases">
        <title>A high-quality genome assembly for Dillenia turbinata (Dilleniales).</title>
        <authorList>
            <person name="Chanderbali A."/>
        </authorList>
    </citation>
    <scope>NUCLEOTIDE SEQUENCE [LARGE SCALE GENOMIC DNA]</scope>
    <source>
        <strain evidence="9">LSX21</strain>
        <tissue evidence="9">Leaf</tissue>
    </source>
</reference>
<evidence type="ECO:0000256" key="7">
    <source>
        <dbReference type="SAM" id="SignalP"/>
    </source>
</evidence>
<dbReference type="Pfam" id="PF04043">
    <property type="entry name" value="PMEI"/>
    <property type="match status" value="1"/>
</dbReference>
<dbReference type="GO" id="GO:0004857">
    <property type="term" value="F:enzyme inhibitor activity"/>
    <property type="evidence" value="ECO:0007669"/>
    <property type="project" value="InterPro"/>
</dbReference>
<evidence type="ECO:0000313" key="10">
    <source>
        <dbReference type="Proteomes" id="UP001370490"/>
    </source>
</evidence>
<proteinExistence type="inferred from homology"/>
<evidence type="ECO:0000313" key="9">
    <source>
        <dbReference type="EMBL" id="KAK6926380.1"/>
    </source>
</evidence>
<dbReference type="GO" id="GO:0048046">
    <property type="term" value="C:apoplast"/>
    <property type="evidence" value="ECO:0007669"/>
    <property type="project" value="UniProtKB-SubCell"/>
</dbReference>
<dbReference type="CDD" id="cd15798">
    <property type="entry name" value="PMEI-like_3"/>
    <property type="match status" value="1"/>
</dbReference>
<dbReference type="EMBL" id="JBAMMX010000015">
    <property type="protein sequence ID" value="KAK6926380.1"/>
    <property type="molecule type" value="Genomic_DNA"/>
</dbReference>
<dbReference type="InterPro" id="IPR035513">
    <property type="entry name" value="Invertase/methylesterase_inhib"/>
</dbReference>
<dbReference type="Proteomes" id="UP001370490">
    <property type="component" value="Unassembled WGS sequence"/>
</dbReference>
<dbReference type="Gene3D" id="1.20.140.40">
    <property type="entry name" value="Invertase/pectin methylesterase inhibitor family protein"/>
    <property type="match status" value="1"/>
</dbReference>
<evidence type="ECO:0000259" key="8">
    <source>
        <dbReference type="SMART" id="SM00856"/>
    </source>
</evidence>
<keyword evidence="10" id="KW-1185">Reference proteome</keyword>
<name>A0AAN8V2I9_9MAGN</name>
<dbReference type="PANTHER" id="PTHR31080">
    <property type="entry name" value="PECTINESTERASE INHIBITOR-LIKE"/>
    <property type="match status" value="1"/>
</dbReference>
<evidence type="ECO:0000256" key="5">
    <source>
        <dbReference type="ARBA" id="ARBA00023157"/>
    </source>
</evidence>
<comment type="similarity">
    <text evidence="6">Belongs to the PMEI family.</text>
</comment>
<dbReference type="AlphaFoldDB" id="A0AAN8V2I9"/>
<keyword evidence="2" id="KW-0052">Apoplast</keyword>
<keyword evidence="3" id="KW-0964">Secreted</keyword>
<feature type="domain" description="Pectinesterase inhibitor" evidence="8">
    <location>
        <begin position="38"/>
        <end position="194"/>
    </location>
</feature>
<evidence type="ECO:0000256" key="6">
    <source>
        <dbReference type="ARBA" id="ARBA00038471"/>
    </source>
</evidence>
<feature type="signal peptide" evidence="7">
    <location>
        <begin position="1"/>
        <end position="28"/>
    </location>
</feature>
<dbReference type="SUPFAM" id="SSF101148">
    <property type="entry name" value="Plant invertase/pectin methylesterase inhibitor"/>
    <property type="match status" value="1"/>
</dbReference>
<dbReference type="NCBIfam" id="TIGR01614">
    <property type="entry name" value="PME_inhib"/>
    <property type="match status" value="1"/>
</dbReference>
<protein>
    <submittedName>
        <fullName evidence="9">Pectinesterase inhibitor domain</fullName>
    </submittedName>
</protein>
<accession>A0AAN8V2I9</accession>
<dbReference type="SMART" id="SM00856">
    <property type="entry name" value="PMEI"/>
    <property type="match status" value="1"/>
</dbReference>
<dbReference type="InterPro" id="IPR051955">
    <property type="entry name" value="PME_Inhibitor"/>
</dbReference>
<feature type="chain" id="PRO_5043022899" evidence="7">
    <location>
        <begin position="29"/>
        <end position="206"/>
    </location>
</feature>
<sequence>MAMSFICTTRAPISVLTIFLLFSIRTSSFVQHEVISDPNTDFIKASCKETLYPAICFKTLSAYAVSVNSSSTALANVALNMSLKGARSTSKTVLNLSRTHSLDPREASAISDCVETIGDSVDELQQSLVEMKDLEGPDFQMKMSNILTWVSAALTNENTCMEGFDVRAMDVKIKSKIRKCVVYVAQLTSNALALINRLSTASVYSP</sequence>